<name>A0A0R2RHT8_9BACT</name>
<gene>
    <name evidence="1" type="ORF">ABR82_05085</name>
</gene>
<dbReference type="AlphaFoldDB" id="A0A0R2RHT8"/>
<evidence type="ECO:0000313" key="1">
    <source>
        <dbReference type="EMBL" id="KRO62200.1"/>
    </source>
</evidence>
<dbReference type="EMBL" id="LIBO01000114">
    <property type="protein sequence ID" value="KRO62200.1"/>
    <property type="molecule type" value="Genomic_DNA"/>
</dbReference>
<reference evidence="1 2" key="1">
    <citation type="submission" date="2015-10" db="EMBL/GenBank/DDBJ databases">
        <title>Metagenome-Assembled Genomes uncover a global brackish microbiome.</title>
        <authorList>
            <person name="Hugerth L.W."/>
            <person name="Larsson J."/>
            <person name="Alneberg J."/>
            <person name="Lindh M.V."/>
            <person name="Legrand C."/>
            <person name="Pinhassi J."/>
            <person name="Andersson A.F."/>
        </authorList>
    </citation>
    <scope>NUCLEOTIDE SEQUENCE [LARGE SCALE GENOMIC DNA]</scope>
    <source>
        <strain evidence="1">BACL18 MAG-120507-bin52</strain>
    </source>
</reference>
<proteinExistence type="predicted"/>
<comment type="caution">
    <text evidence="1">The sequence shown here is derived from an EMBL/GenBank/DDBJ whole genome shotgun (WGS) entry which is preliminary data.</text>
</comment>
<sequence length="70" mass="7842">MEDGVILPDRLQGRWGSEGGLRKVVVAGEDRLAVVENEGEVSFFQRPKLDQESVLLSHPQFFPLVGFDLM</sequence>
<evidence type="ECO:0000313" key="2">
    <source>
        <dbReference type="Proteomes" id="UP000051269"/>
    </source>
</evidence>
<organism evidence="1 2">
    <name type="scientific">Verrucomicrobia subdivision 6 bacterium BACL9 MAG-120507-bin52</name>
    <dbReference type="NCBI Taxonomy" id="1655590"/>
    <lineage>
        <taxon>Bacteria</taxon>
        <taxon>Pseudomonadati</taxon>
        <taxon>Verrucomicrobiota</taxon>
        <taxon>Verrucomicrobiia</taxon>
        <taxon>Verrucomicrobiales</taxon>
        <taxon>Verrucomicrobia subdivision 6</taxon>
    </lineage>
</organism>
<protein>
    <submittedName>
        <fullName evidence="1">Uncharacterized protein</fullName>
    </submittedName>
</protein>
<accession>A0A0R2RHT8</accession>
<dbReference type="Proteomes" id="UP000051269">
    <property type="component" value="Unassembled WGS sequence"/>
</dbReference>